<keyword evidence="4 8" id="KW-0645">Protease</keyword>
<name>A0AAD5Y075_9FUNG</name>
<dbReference type="EMBL" id="JADGJW010000098">
    <property type="protein sequence ID" value="KAJ3224274.1"/>
    <property type="molecule type" value="Genomic_DNA"/>
</dbReference>
<keyword evidence="10" id="KW-1185">Reference proteome</keyword>
<reference evidence="9" key="1">
    <citation type="submission" date="2020-05" db="EMBL/GenBank/DDBJ databases">
        <title>Phylogenomic resolution of chytrid fungi.</title>
        <authorList>
            <person name="Stajich J.E."/>
            <person name="Amses K."/>
            <person name="Simmons R."/>
            <person name="Seto K."/>
            <person name="Myers J."/>
            <person name="Bonds A."/>
            <person name="Quandt C.A."/>
            <person name="Barry K."/>
            <person name="Liu P."/>
            <person name="Grigoriev I."/>
            <person name="Longcore J.E."/>
            <person name="James T.Y."/>
        </authorList>
    </citation>
    <scope>NUCLEOTIDE SEQUENCE</scope>
    <source>
        <strain evidence="9">JEL0476</strain>
    </source>
</reference>
<keyword evidence="7 8" id="KW-0482">Metalloprotease</keyword>
<dbReference type="Proteomes" id="UP001211065">
    <property type="component" value="Unassembled WGS sequence"/>
</dbReference>
<keyword evidence="5 8" id="KW-0479">Metal-binding</keyword>
<dbReference type="GO" id="GO:0046872">
    <property type="term" value="F:metal ion binding"/>
    <property type="evidence" value="ECO:0007669"/>
    <property type="project" value="UniProtKB-KW"/>
</dbReference>
<comment type="function">
    <text evidence="8">Has a dual role in the assembly of mitochondrial ATPase.</text>
</comment>
<dbReference type="GO" id="GO:0005743">
    <property type="term" value="C:mitochondrial inner membrane"/>
    <property type="evidence" value="ECO:0007669"/>
    <property type="project" value="UniProtKB-SubCell"/>
</dbReference>
<keyword evidence="8" id="KW-0472">Membrane</keyword>
<gene>
    <name evidence="9" type="primary">XRCC6BP1</name>
    <name evidence="9" type="ORF">HK099_008665</name>
</gene>
<dbReference type="GO" id="GO:0004222">
    <property type="term" value="F:metalloendopeptidase activity"/>
    <property type="evidence" value="ECO:0007669"/>
    <property type="project" value="InterPro"/>
</dbReference>
<dbReference type="GO" id="GO:0033615">
    <property type="term" value="P:mitochondrial proton-transporting ATP synthase complex assembly"/>
    <property type="evidence" value="ECO:0007669"/>
    <property type="project" value="TreeGrafter"/>
</dbReference>
<keyword evidence="8" id="KW-0496">Mitochondrion</keyword>
<keyword evidence="8" id="KW-0999">Mitochondrion inner membrane</keyword>
<dbReference type="InterPro" id="IPR019165">
    <property type="entry name" value="Peptidase_M76_ATP23"/>
</dbReference>
<evidence type="ECO:0000313" key="10">
    <source>
        <dbReference type="Proteomes" id="UP001211065"/>
    </source>
</evidence>
<dbReference type="Pfam" id="PF09768">
    <property type="entry name" value="Peptidase_M76"/>
    <property type="match status" value="1"/>
</dbReference>
<dbReference type="EC" id="3.4.24.-" evidence="8"/>
<comment type="caution">
    <text evidence="9">The sequence shown here is derived from an EMBL/GenBank/DDBJ whole genome shotgun (WGS) entry which is preliminary data.</text>
</comment>
<evidence type="ECO:0000256" key="8">
    <source>
        <dbReference type="RuleBase" id="RU364057"/>
    </source>
</evidence>
<proteinExistence type="inferred from homology"/>
<sequence length="168" mass="18977">MDEKVKTLVTGIKDSGVEVEFGKYIKCAHCPSKLFGFFENSTGLTICQNNSKSQYITESTLVHELVHAYDFSTATLNDNNLSQRACSEVRASNLSGDCDFIREFLNFSDGFLKKFTGQKVNCVRRKASFSLSQCENLDKCETDKIVDSVFNECIANIKPFTNEQFKKF</sequence>
<dbReference type="AlphaFoldDB" id="A0AAD5Y075"/>
<comment type="similarity">
    <text evidence="2 8">Belongs to the peptidase M76 family.</text>
</comment>
<protein>
    <recommendedName>
        <fullName evidence="3 8">Mitochondrial inner membrane protease ATP23</fullName>
        <ecNumber evidence="8">3.4.24.-</ecNumber>
    </recommendedName>
</protein>
<dbReference type="PANTHER" id="PTHR21711">
    <property type="entry name" value="MITOCHONDRIAL INNER MEMBRANE PROTEASE"/>
    <property type="match status" value="1"/>
</dbReference>
<evidence type="ECO:0000256" key="1">
    <source>
        <dbReference type="ARBA" id="ARBA00004137"/>
    </source>
</evidence>
<evidence type="ECO:0000256" key="3">
    <source>
        <dbReference type="ARBA" id="ARBA00014615"/>
    </source>
</evidence>
<evidence type="ECO:0000256" key="5">
    <source>
        <dbReference type="ARBA" id="ARBA00022723"/>
    </source>
</evidence>
<comment type="subcellular location">
    <subcellularLocation>
        <location evidence="1 8">Mitochondrion inner membrane</location>
        <topology evidence="1 8">Peripheral membrane protein</topology>
        <orientation evidence="1 8">Intermembrane side</orientation>
    </subcellularLocation>
</comment>
<evidence type="ECO:0000256" key="6">
    <source>
        <dbReference type="ARBA" id="ARBA00022801"/>
    </source>
</evidence>
<accession>A0AAD5Y075</accession>
<organism evidence="9 10">
    <name type="scientific">Clydaea vesicula</name>
    <dbReference type="NCBI Taxonomy" id="447962"/>
    <lineage>
        <taxon>Eukaryota</taxon>
        <taxon>Fungi</taxon>
        <taxon>Fungi incertae sedis</taxon>
        <taxon>Chytridiomycota</taxon>
        <taxon>Chytridiomycota incertae sedis</taxon>
        <taxon>Chytridiomycetes</taxon>
        <taxon>Lobulomycetales</taxon>
        <taxon>Lobulomycetaceae</taxon>
        <taxon>Clydaea</taxon>
    </lineage>
</organism>
<keyword evidence="6 8" id="KW-0378">Hydrolase</keyword>
<evidence type="ECO:0000256" key="4">
    <source>
        <dbReference type="ARBA" id="ARBA00022670"/>
    </source>
</evidence>
<evidence type="ECO:0000256" key="2">
    <source>
        <dbReference type="ARBA" id="ARBA00009915"/>
    </source>
</evidence>
<evidence type="ECO:0000313" key="9">
    <source>
        <dbReference type="EMBL" id="KAJ3224274.1"/>
    </source>
</evidence>
<dbReference type="PANTHER" id="PTHR21711:SF0">
    <property type="entry name" value="MITOCHONDRIAL INNER MEMBRANE PROTEASE ATP23 HOMOLOG"/>
    <property type="match status" value="1"/>
</dbReference>
<evidence type="ECO:0000256" key="7">
    <source>
        <dbReference type="ARBA" id="ARBA00023049"/>
    </source>
</evidence>
<dbReference type="GO" id="GO:0034982">
    <property type="term" value="P:mitochondrial protein processing"/>
    <property type="evidence" value="ECO:0007669"/>
    <property type="project" value="TreeGrafter"/>
</dbReference>